<evidence type="ECO:0000313" key="1">
    <source>
        <dbReference type="EMBL" id="NEC85875.1"/>
    </source>
</evidence>
<proteinExistence type="predicted"/>
<name>A0A6B3BMD6_9ACTN</name>
<accession>A0A6B3BMD6</accession>
<dbReference type="AlphaFoldDB" id="A0A6B3BMD6"/>
<dbReference type="RefSeq" id="WP_164313268.1">
    <property type="nucleotide sequence ID" value="NZ_JAAGLU010000006.1"/>
</dbReference>
<dbReference type="EMBL" id="JAAGLU010000006">
    <property type="protein sequence ID" value="NEC85875.1"/>
    <property type="molecule type" value="Genomic_DNA"/>
</dbReference>
<protein>
    <submittedName>
        <fullName evidence="1">Uncharacterized protein</fullName>
    </submittedName>
</protein>
<sequence>MSGGPLSETPRVSEIPREIYRIAWLPGTDVLHGTCHCGREYNSQDPIEMWEWMLAHPQGHQPQADQPQGNSS</sequence>
<comment type="caution">
    <text evidence="1">The sequence shown here is derived from an EMBL/GenBank/DDBJ whole genome shotgun (WGS) entry which is preliminary data.</text>
</comment>
<reference evidence="1" key="1">
    <citation type="submission" date="2020-01" db="EMBL/GenBank/DDBJ databases">
        <title>Insect and environment-associated Actinomycetes.</title>
        <authorList>
            <person name="Currrie C."/>
            <person name="Chevrette M."/>
            <person name="Carlson C."/>
            <person name="Stubbendieck R."/>
            <person name="Wendt-Pienkowski E."/>
        </authorList>
    </citation>
    <scope>NUCLEOTIDE SEQUENCE</scope>
    <source>
        <strain evidence="1">SID12501</strain>
    </source>
</reference>
<gene>
    <name evidence="1" type="ORF">G3I71_08595</name>
</gene>
<organism evidence="1">
    <name type="scientific">Streptomyces sp. SID12501</name>
    <dbReference type="NCBI Taxonomy" id="2706042"/>
    <lineage>
        <taxon>Bacteria</taxon>
        <taxon>Bacillati</taxon>
        <taxon>Actinomycetota</taxon>
        <taxon>Actinomycetes</taxon>
        <taxon>Kitasatosporales</taxon>
        <taxon>Streptomycetaceae</taxon>
        <taxon>Streptomyces</taxon>
    </lineage>
</organism>